<gene>
    <name evidence="3" type="ORF">CRHIZ90672A_00015519</name>
</gene>
<accession>A0A9N9V5A9</accession>
<evidence type="ECO:0000256" key="1">
    <source>
        <dbReference type="SAM" id="Coils"/>
    </source>
</evidence>
<dbReference type="OrthoDB" id="4848543at2759"/>
<dbReference type="AlphaFoldDB" id="A0A9N9V5A9"/>
<keyword evidence="1" id="KW-0175">Coiled coil</keyword>
<dbReference type="Proteomes" id="UP000696573">
    <property type="component" value="Unassembled WGS sequence"/>
</dbReference>
<feature type="coiled-coil region" evidence="1">
    <location>
        <begin position="12"/>
        <end position="102"/>
    </location>
</feature>
<keyword evidence="4" id="KW-1185">Reference proteome</keyword>
<evidence type="ECO:0000256" key="2">
    <source>
        <dbReference type="SAM" id="MobiDB-lite"/>
    </source>
</evidence>
<feature type="coiled-coil region" evidence="1">
    <location>
        <begin position="512"/>
        <end position="577"/>
    </location>
</feature>
<name>A0A9N9V5A9_9HYPO</name>
<feature type="non-terminal residue" evidence="3">
    <location>
        <position position="1"/>
    </location>
</feature>
<dbReference type="EMBL" id="CABFNQ020000462">
    <property type="protein sequence ID" value="CAH0016377.1"/>
    <property type="molecule type" value="Genomic_DNA"/>
</dbReference>
<comment type="caution">
    <text evidence="3">The sequence shown here is derived from an EMBL/GenBank/DDBJ whole genome shotgun (WGS) entry which is preliminary data.</text>
</comment>
<sequence>MQQLAQYWNECLKIAEEEKSEANEEIERLQIEMRGQSRKLEEARLLLSQKEVQVNELESQNSVLKEHDNGTTSQNARLTEEVDELRKELSNSNIKISHLGEKCRTFKDKINEVLTEQQTLYGQVESSFQAAVTELEQEKAKRETDVKEIDNALDLCEKKREQMKREFEDIHARDQNEIYQSKQTISLLTSEIKAQHEEAMAREKDLAENLRRQSDIQYQNGQEKLQHVESKVDLVLDACRQRFQKENENSAPIASISDKIDLVVDVIGSTPSKNQQKLFETMRSAIEPIAQGLENRIVSQISSRMHGEFSKYNELEKTISKFAQAFQDELANIQQVISWQLEAKRIEQPSNTDHLHNTIVESLKDMRDGINSTKELCEGTRNVQHELNKVISNALVSATESERDCLTGKIEERDSEIDHLRHQLVSLKDEHSAKLEAFSAKEAAQEQTIITQLLRENLHHIGQSFQQEFERERQEFSEKMSHDEKANEILRTQLQEAINKIIELKVPGSPDAEKLEEQLQGERHSVASLTRKIGNLEQELKNTEILRGQWHQGLTSVNNLKAKLEAAAQRLPKVEAVAARLNGITRLNDVINSTTKFFDVEKEWLKTELSGRSQVEESNPDDQLGSKRIVTSTSQDPILKLNSLPFPSGFLPTNQKVESLIEENLHAEDASRRKVLVYSPTGDSESPSPPPSIGQEQKRRREA</sequence>
<proteinExistence type="predicted"/>
<reference evidence="3" key="1">
    <citation type="submission" date="2021-10" db="EMBL/GenBank/DDBJ databases">
        <authorList>
            <person name="Piombo E."/>
        </authorList>
    </citation>
    <scope>NUCLEOTIDE SEQUENCE</scope>
</reference>
<organism evidence="3 4">
    <name type="scientific">Clonostachys rhizophaga</name>
    <dbReference type="NCBI Taxonomy" id="160324"/>
    <lineage>
        <taxon>Eukaryota</taxon>
        <taxon>Fungi</taxon>
        <taxon>Dikarya</taxon>
        <taxon>Ascomycota</taxon>
        <taxon>Pezizomycotina</taxon>
        <taxon>Sordariomycetes</taxon>
        <taxon>Hypocreomycetidae</taxon>
        <taxon>Hypocreales</taxon>
        <taxon>Bionectriaceae</taxon>
        <taxon>Clonostachys</taxon>
    </lineage>
</organism>
<evidence type="ECO:0000313" key="3">
    <source>
        <dbReference type="EMBL" id="CAH0016377.1"/>
    </source>
</evidence>
<protein>
    <submittedName>
        <fullName evidence="3">Uncharacterized protein</fullName>
    </submittedName>
</protein>
<feature type="region of interest" description="Disordered" evidence="2">
    <location>
        <begin position="671"/>
        <end position="703"/>
    </location>
</feature>
<feature type="coiled-coil region" evidence="1">
    <location>
        <begin position="132"/>
        <end position="213"/>
    </location>
</feature>
<evidence type="ECO:0000313" key="4">
    <source>
        <dbReference type="Proteomes" id="UP000696573"/>
    </source>
</evidence>